<feature type="domain" description="DUF38" evidence="4">
    <location>
        <begin position="135"/>
        <end position="240"/>
    </location>
</feature>
<dbReference type="InterPro" id="IPR002900">
    <property type="entry name" value="DUF38/FTH_CAE_spp"/>
</dbReference>
<gene>
    <name evidence="5" type="ORF">CRE_08263</name>
</gene>
<keyword evidence="1" id="KW-0805">Transcription regulation</keyword>
<dbReference type="RefSeq" id="XP_003109293.2">
    <property type="nucleotide sequence ID" value="XM_003109245.2"/>
</dbReference>
<keyword evidence="2" id="KW-0804">Transcription</keyword>
<dbReference type="Pfam" id="PF00382">
    <property type="entry name" value="TFIIB"/>
    <property type="match status" value="1"/>
</dbReference>
<dbReference type="PANTHER" id="PTHR23015:SF4">
    <property type="entry name" value="DUF38 DOMAIN-CONTAINING PROTEIN-RELATED"/>
    <property type="match status" value="1"/>
</dbReference>
<dbReference type="EMBL" id="DS268423">
    <property type="protein sequence ID" value="EFO90658.1"/>
    <property type="molecule type" value="Genomic_DNA"/>
</dbReference>
<dbReference type="Pfam" id="PF01827">
    <property type="entry name" value="FTH"/>
    <property type="match status" value="1"/>
</dbReference>
<evidence type="ECO:0000259" key="4">
    <source>
        <dbReference type="Pfam" id="PF01827"/>
    </source>
</evidence>
<name>E3M3C6_CAERE</name>
<dbReference type="Gene3D" id="1.10.472.10">
    <property type="entry name" value="Cyclin-like"/>
    <property type="match status" value="2"/>
</dbReference>
<proteinExistence type="predicted"/>
<feature type="domain" description="Transcription factor TFIIB cyclin-like" evidence="3">
    <location>
        <begin position="416"/>
        <end position="482"/>
    </location>
</feature>
<evidence type="ECO:0000256" key="2">
    <source>
        <dbReference type="ARBA" id="ARBA00023163"/>
    </source>
</evidence>
<evidence type="ECO:0000259" key="3">
    <source>
        <dbReference type="Pfam" id="PF00382"/>
    </source>
</evidence>
<dbReference type="CDD" id="cd00043">
    <property type="entry name" value="CYCLIN_SF"/>
    <property type="match status" value="1"/>
</dbReference>
<protein>
    <recommendedName>
        <fullName evidence="7">Transcription factor TFIIB cyclin-like domain-containing protein</fullName>
    </recommendedName>
</protein>
<dbReference type="InterPro" id="IPR000812">
    <property type="entry name" value="TFIIB"/>
</dbReference>
<dbReference type="STRING" id="31234.E3M3C6"/>
<dbReference type="InParanoid" id="E3M3C6"/>
<sequence length="505" mass="58453">MLSKSLFYGLPHIPRWKIVRLMEYESKYQLGKCSKRTYNIIDSIIFSLDKIIFRSRPRSIEIEIANNFGGLPIYCIFSKRDNENCERSVDGCKSIVRGDFVTIALMELRKIFCYKKSRTRVINIEETFENNTTKTLISRITSVLSSLGHQLSVRSLQLFSLGNDDFSLGFLPFLKPEILKTILIFSGPRTELHILKDIVKLEQWRKVQSVYICHDQLDVPVESIKHLSYYHNERQKTSMEIKTIIENYFDSEFFVRARLKCQENPFNSDFDLPFHFNPSTRIYRFQKGETAFSAKTTPDGFVFVRKHKNINHLLTPHYVISKSGLLLRRKCYAIWKKLPPSCETYASRYLSCIRECEKLYKENIELKVAACLFVACHHLNSTNSIIDISEVFGVSVEEIVRFAILVVTWNNDCVARTITEICRLLGLSESFREAALGIARKALVKKMFLTRIPMNIAAATIYMTTKVTSEKRTIIEIGEKTKTGVASNLELFEIMWAEKAELLPE</sequence>
<dbReference type="InterPro" id="IPR036915">
    <property type="entry name" value="Cyclin-like_sf"/>
</dbReference>
<evidence type="ECO:0008006" key="7">
    <source>
        <dbReference type="Google" id="ProtNLM"/>
    </source>
</evidence>
<keyword evidence="6" id="KW-1185">Reference proteome</keyword>
<dbReference type="HOGENOM" id="CLU_539957_0_0_1"/>
<organism evidence="6">
    <name type="scientific">Caenorhabditis remanei</name>
    <name type="common">Caenorhabditis vulgaris</name>
    <dbReference type="NCBI Taxonomy" id="31234"/>
    <lineage>
        <taxon>Eukaryota</taxon>
        <taxon>Metazoa</taxon>
        <taxon>Ecdysozoa</taxon>
        <taxon>Nematoda</taxon>
        <taxon>Chromadorea</taxon>
        <taxon>Rhabditida</taxon>
        <taxon>Rhabditina</taxon>
        <taxon>Rhabditomorpha</taxon>
        <taxon>Rhabditoidea</taxon>
        <taxon>Rhabditidae</taxon>
        <taxon>Peloderinae</taxon>
        <taxon>Caenorhabditis</taxon>
    </lineage>
</organism>
<dbReference type="eggNOG" id="KOG1597">
    <property type="taxonomic scope" value="Eukaryota"/>
</dbReference>
<dbReference type="PANTHER" id="PTHR23015">
    <property type="entry name" value="UNCHARACTERIZED C.ELEGANS PROTEIN"/>
    <property type="match status" value="1"/>
</dbReference>
<reference evidence="5" key="1">
    <citation type="submission" date="2007-07" db="EMBL/GenBank/DDBJ databases">
        <title>PCAP assembly of the Caenorhabditis remanei genome.</title>
        <authorList>
            <consortium name="The Caenorhabditis remanei Sequencing Consortium"/>
            <person name="Wilson R.K."/>
        </authorList>
    </citation>
    <scope>NUCLEOTIDE SEQUENCE [LARGE SCALE GENOMIC DNA]</scope>
    <source>
        <strain evidence="5">PB4641</strain>
    </source>
</reference>
<evidence type="ECO:0000313" key="6">
    <source>
        <dbReference type="Proteomes" id="UP000008281"/>
    </source>
</evidence>
<dbReference type="GO" id="GO:0045087">
    <property type="term" value="P:innate immune response"/>
    <property type="evidence" value="ECO:0007669"/>
    <property type="project" value="TreeGrafter"/>
</dbReference>
<accession>E3M3C6</accession>
<dbReference type="InterPro" id="IPR013150">
    <property type="entry name" value="TFIIB_cyclin"/>
</dbReference>
<dbReference type="Proteomes" id="UP000008281">
    <property type="component" value="Unassembled WGS sequence"/>
</dbReference>
<dbReference type="InterPro" id="IPR040161">
    <property type="entry name" value="FB224"/>
</dbReference>
<evidence type="ECO:0000313" key="5">
    <source>
        <dbReference type="EMBL" id="EFO90658.1"/>
    </source>
</evidence>
<dbReference type="KEGG" id="crq:GCK72_000747"/>
<dbReference type="GeneID" id="9821191"/>
<dbReference type="GO" id="GO:0017025">
    <property type="term" value="F:TBP-class protein binding"/>
    <property type="evidence" value="ECO:0007669"/>
    <property type="project" value="InterPro"/>
</dbReference>
<dbReference type="SUPFAM" id="SSF47954">
    <property type="entry name" value="Cyclin-like"/>
    <property type="match status" value="2"/>
</dbReference>
<dbReference type="AlphaFoldDB" id="E3M3C6"/>
<dbReference type="GO" id="GO:0070897">
    <property type="term" value="P:transcription preinitiation complex assembly"/>
    <property type="evidence" value="ECO:0007669"/>
    <property type="project" value="InterPro"/>
</dbReference>
<dbReference type="PRINTS" id="PR00685">
    <property type="entry name" value="TIFACTORIIB"/>
</dbReference>
<dbReference type="CTD" id="9821191"/>
<evidence type="ECO:0000256" key="1">
    <source>
        <dbReference type="ARBA" id="ARBA00023015"/>
    </source>
</evidence>